<dbReference type="EMBL" id="BTRK01000003">
    <property type="protein sequence ID" value="GMR42017.1"/>
    <property type="molecule type" value="Genomic_DNA"/>
</dbReference>
<dbReference type="GO" id="GO:0005737">
    <property type="term" value="C:cytoplasm"/>
    <property type="evidence" value="ECO:0007669"/>
    <property type="project" value="TreeGrafter"/>
</dbReference>
<feature type="domain" description="Exportin-1/Importin-beta-like" evidence="5">
    <location>
        <begin position="120"/>
        <end position="249"/>
    </location>
</feature>
<comment type="subcellular location">
    <subcellularLocation>
        <location evidence="1">Nucleus</location>
    </subcellularLocation>
</comment>
<feature type="non-terminal residue" evidence="6">
    <location>
        <position position="1"/>
    </location>
</feature>
<evidence type="ECO:0000256" key="2">
    <source>
        <dbReference type="ARBA" id="ARBA00007991"/>
    </source>
</evidence>
<evidence type="ECO:0000313" key="7">
    <source>
        <dbReference type="Proteomes" id="UP001328107"/>
    </source>
</evidence>
<gene>
    <name evidence="6" type="ORF">PMAYCL1PPCAC_12212</name>
</gene>
<keyword evidence="7" id="KW-1185">Reference proteome</keyword>
<sequence length="934" mass="104086">PLPSSHHHLTRMDLGGEAVHLIKAIDEFYSTTDESKRLALNEYLCNFKTGWDSPMTIQGCFLLLSRHNSPNVQYFGALSLYDTIKHRWVDILDRPELLETLKGFLIKALAEGATVQSQSLTNKLSSSLALLALYCIPDVWNSPVQDLTALWAATPELLLRVLAELAAEFPNVHMPLTQRSILKTELHRVSEDMIKILSTVLQSAADSAPSLLNAAVECVEQWLRLPGSNLKQWTPLLSHVFGAVQDDSTALTNLLTILGANDELVNEEQLVHHVLHYVCATLAQKVMGELSRDALSEEIGALSAATCSLAETVVPVLVRSSMRGSTQLLEQLTSFFAKLSSFPGRYPMDEGVSEMPHIFFSSLREEVCMGAKAEDREKLLAALRSPFEEVLVGAVNKLMYAPMRVREEMNEEEKEAFENYRVNRSECGVNSFLILGQSALVYLNRRCCGAAEETGGDRETTINLMESCLYNWEQIADYLGEEDQTEIANLVEVTSKMFTSGASSVEEARIANTLMRLIFAISHLVSGHEQATALELQCIQMVLHQLEVKEVTGEALHTLIKLIEDRPPWLRERGYSDDLISRCSSLFQNESLPQKHRLAALKAIGISLSLREPAEIMDILRAPLEVYLAGVEGETTNASEEARKKFQIGIFSCLFSSLHSKTREDGESVVLLLRLATPLLLGILERNPTPIIAERACESLRSACVNVPSSRISEFFVPLKKAVALSLNIHTFAASNLAKTLVFSASSVLAREMAETVEEWVTSFERAYPSEGGEEWIGLILQILKKEWKLMDSSPERALNIISSAVNLSTQALSSSEDPNVVKCSSQLLATIVSNVASRGHELGRRILKRKIVLIVQIVFRRIQIELMRQTIESLAEVLFFFVQVFTTETRNVLNQERNGTTPMVSALFREIGNLRNFKQMTLRLNHAARKDST</sequence>
<dbReference type="Proteomes" id="UP001328107">
    <property type="component" value="Unassembled WGS sequence"/>
</dbReference>
<dbReference type="PANTHER" id="PTHR12363:SF33">
    <property type="entry name" value="IMPORTIN-13"/>
    <property type="match status" value="1"/>
</dbReference>
<comment type="caution">
    <text evidence="6">The sequence shown here is derived from an EMBL/GenBank/DDBJ whole genome shotgun (WGS) entry which is preliminary data.</text>
</comment>
<keyword evidence="4" id="KW-0539">Nucleus</keyword>
<dbReference type="AlphaFoldDB" id="A0AAN5CFN1"/>
<dbReference type="GO" id="GO:0005634">
    <property type="term" value="C:nucleus"/>
    <property type="evidence" value="ECO:0007669"/>
    <property type="project" value="UniProtKB-SubCell"/>
</dbReference>
<evidence type="ECO:0000256" key="4">
    <source>
        <dbReference type="ARBA" id="ARBA00023242"/>
    </source>
</evidence>
<dbReference type="Gene3D" id="1.25.10.10">
    <property type="entry name" value="Leucine-rich Repeat Variant"/>
    <property type="match status" value="1"/>
</dbReference>
<protein>
    <recommendedName>
        <fullName evidence="5">Exportin-1/Importin-beta-like domain-containing protein</fullName>
    </recommendedName>
</protein>
<evidence type="ECO:0000256" key="3">
    <source>
        <dbReference type="ARBA" id="ARBA00022448"/>
    </source>
</evidence>
<name>A0AAN5CFN1_9BILA</name>
<dbReference type="InterPro" id="IPR016024">
    <property type="entry name" value="ARM-type_fold"/>
</dbReference>
<proteinExistence type="inferred from homology"/>
<evidence type="ECO:0000259" key="5">
    <source>
        <dbReference type="Pfam" id="PF08389"/>
    </source>
</evidence>
<keyword evidence="3" id="KW-0813">Transport</keyword>
<dbReference type="PANTHER" id="PTHR12363">
    <property type="entry name" value="TRANSPORTIN 3 AND IMPORTIN 13"/>
    <property type="match status" value="1"/>
</dbReference>
<dbReference type="InterPro" id="IPR013598">
    <property type="entry name" value="Exportin-1/Importin-b-like"/>
</dbReference>
<dbReference type="GO" id="GO:0006606">
    <property type="term" value="P:protein import into nucleus"/>
    <property type="evidence" value="ECO:0007669"/>
    <property type="project" value="TreeGrafter"/>
</dbReference>
<dbReference type="SUPFAM" id="SSF48371">
    <property type="entry name" value="ARM repeat"/>
    <property type="match status" value="1"/>
</dbReference>
<dbReference type="InterPro" id="IPR011989">
    <property type="entry name" value="ARM-like"/>
</dbReference>
<dbReference type="InterPro" id="IPR051345">
    <property type="entry name" value="Importin_beta-like_NTR"/>
</dbReference>
<evidence type="ECO:0000313" key="6">
    <source>
        <dbReference type="EMBL" id="GMR42017.1"/>
    </source>
</evidence>
<evidence type="ECO:0000256" key="1">
    <source>
        <dbReference type="ARBA" id="ARBA00004123"/>
    </source>
</evidence>
<accession>A0AAN5CFN1</accession>
<reference evidence="7" key="1">
    <citation type="submission" date="2022-10" db="EMBL/GenBank/DDBJ databases">
        <title>Genome assembly of Pristionchus species.</title>
        <authorList>
            <person name="Yoshida K."/>
            <person name="Sommer R.J."/>
        </authorList>
    </citation>
    <scope>NUCLEOTIDE SEQUENCE [LARGE SCALE GENOMIC DNA]</scope>
    <source>
        <strain evidence="7">RS5460</strain>
    </source>
</reference>
<comment type="similarity">
    <text evidence="2">Belongs to the importin beta family.</text>
</comment>
<organism evidence="6 7">
    <name type="scientific">Pristionchus mayeri</name>
    <dbReference type="NCBI Taxonomy" id="1317129"/>
    <lineage>
        <taxon>Eukaryota</taxon>
        <taxon>Metazoa</taxon>
        <taxon>Ecdysozoa</taxon>
        <taxon>Nematoda</taxon>
        <taxon>Chromadorea</taxon>
        <taxon>Rhabditida</taxon>
        <taxon>Rhabditina</taxon>
        <taxon>Diplogasteromorpha</taxon>
        <taxon>Diplogasteroidea</taxon>
        <taxon>Neodiplogasteridae</taxon>
        <taxon>Pristionchus</taxon>
    </lineage>
</organism>
<dbReference type="Pfam" id="PF08389">
    <property type="entry name" value="Xpo1"/>
    <property type="match status" value="1"/>
</dbReference>